<dbReference type="Proteomes" id="UP000252733">
    <property type="component" value="Unassembled WGS sequence"/>
</dbReference>
<accession>A0A368UP67</accession>
<sequence>MRGVLLLFLQGSLMCMEEFLKPNRRAEYGLDLDKVFVGKEIVSRYNITVDESVLSMWSGFMPTASYPESSREFAGRLGFHQIFLPYGFLLNLTLSLGVENFAHSSVLKVEMRDALYLNPAFPGDTFSCSIKITDVRPARIEGYTLIESSHLLFNQKGEAVFSVTRISLFPQVSPRKSIPPERKEPYHNNRFKEQILARTRSIDMENVIFSFRAGDLLLHPYVRPIGKSENLFWATYLKNTHPSHYNYQRYQPGEIVISGGIVTAMVIGIAGREFRQILMQQINNAFHVHPVFAEDRVGAFSYVREVRQIMPGYEEVFIRTFGLRNMDTEPELADVAFPVALFDSKVERPSEVRQIIDEKCPILKDRVCSLVNWSVLRKVDA</sequence>
<name>A0A368UP67_9BACT</name>
<proteinExistence type="predicted"/>
<protein>
    <submittedName>
        <fullName evidence="1">Acyl dehydratase</fullName>
    </submittedName>
</protein>
<dbReference type="SUPFAM" id="SSF54637">
    <property type="entry name" value="Thioesterase/thiol ester dehydrase-isomerase"/>
    <property type="match status" value="2"/>
</dbReference>
<dbReference type="Gene3D" id="3.10.129.10">
    <property type="entry name" value="Hotdog Thioesterase"/>
    <property type="match status" value="1"/>
</dbReference>
<dbReference type="CDD" id="cd03441">
    <property type="entry name" value="R_hydratase_like"/>
    <property type="match status" value="1"/>
</dbReference>
<evidence type="ECO:0000313" key="2">
    <source>
        <dbReference type="Proteomes" id="UP000252733"/>
    </source>
</evidence>
<evidence type="ECO:0000313" key="1">
    <source>
        <dbReference type="EMBL" id="RCW30607.1"/>
    </source>
</evidence>
<comment type="caution">
    <text evidence="1">The sequence shown here is derived from an EMBL/GenBank/DDBJ whole genome shotgun (WGS) entry which is preliminary data.</text>
</comment>
<dbReference type="PANTHER" id="PTHR43664">
    <property type="entry name" value="MONOAMINE OXIDASE-RELATED"/>
    <property type="match status" value="1"/>
</dbReference>
<dbReference type="InterPro" id="IPR052342">
    <property type="entry name" value="MCH/BMMD"/>
</dbReference>
<dbReference type="InterPro" id="IPR029069">
    <property type="entry name" value="HotDog_dom_sf"/>
</dbReference>
<organism evidence="1 2">
    <name type="scientific">Marinilabilia salmonicolor</name>
    <dbReference type="NCBI Taxonomy" id="989"/>
    <lineage>
        <taxon>Bacteria</taxon>
        <taxon>Pseudomonadati</taxon>
        <taxon>Bacteroidota</taxon>
        <taxon>Bacteroidia</taxon>
        <taxon>Marinilabiliales</taxon>
        <taxon>Marinilabiliaceae</taxon>
        <taxon>Marinilabilia</taxon>
    </lineage>
</organism>
<dbReference type="EMBL" id="QPIZ01000021">
    <property type="protein sequence ID" value="RCW30607.1"/>
    <property type="molecule type" value="Genomic_DNA"/>
</dbReference>
<gene>
    <name evidence="1" type="ORF">DFO77_12143</name>
</gene>
<dbReference type="PANTHER" id="PTHR43664:SF1">
    <property type="entry name" value="BETA-METHYLMALYL-COA DEHYDRATASE"/>
    <property type="match status" value="1"/>
</dbReference>
<keyword evidence="2" id="KW-1185">Reference proteome</keyword>
<reference evidence="1 2" key="1">
    <citation type="submission" date="2018-07" db="EMBL/GenBank/DDBJ databases">
        <title>Freshwater and sediment microbial communities from various areas in North America, analyzing microbe dynamics in response to fracking.</title>
        <authorList>
            <person name="Lamendella R."/>
        </authorList>
    </citation>
    <scope>NUCLEOTIDE SEQUENCE [LARGE SCALE GENOMIC DNA]</scope>
    <source>
        <strain evidence="1 2">160A</strain>
    </source>
</reference>
<dbReference type="AlphaFoldDB" id="A0A368UP67"/>